<gene>
    <name evidence="2" type="ORF">HH214_21415</name>
</gene>
<proteinExistence type="predicted"/>
<dbReference type="Gene3D" id="3.90.580.10">
    <property type="entry name" value="Zinc finger, CHC2-type domain"/>
    <property type="match status" value="1"/>
</dbReference>
<dbReference type="GO" id="GO:0003677">
    <property type="term" value="F:DNA binding"/>
    <property type="evidence" value="ECO:0007669"/>
    <property type="project" value="InterPro"/>
</dbReference>
<keyword evidence="3" id="KW-1185">Reference proteome</keyword>
<feature type="domain" description="Zinc finger CHC2-type" evidence="1">
    <location>
        <begin position="47"/>
        <end position="98"/>
    </location>
</feature>
<organism evidence="2 3">
    <name type="scientific">Mucilaginibacter robiniae</name>
    <dbReference type="NCBI Taxonomy" id="2728022"/>
    <lineage>
        <taxon>Bacteria</taxon>
        <taxon>Pseudomonadati</taxon>
        <taxon>Bacteroidota</taxon>
        <taxon>Sphingobacteriia</taxon>
        <taxon>Sphingobacteriales</taxon>
        <taxon>Sphingobacteriaceae</taxon>
        <taxon>Mucilaginibacter</taxon>
    </lineage>
</organism>
<dbReference type="Pfam" id="PF13155">
    <property type="entry name" value="Toprim_2"/>
    <property type="match status" value="1"/>
</dbReference>
<dbReference type="GO" id="GO:0008270">
    <property type="term" value="F:zinc ion binding"/>
    <property type="evidence" value="ECO:0007669"/>
    <property type="project" value="InterPro"/>
</dbReference>
<dbReference type="RefSeq" id="WP_169611256.1">
    <property type="nucleotide sequence ID" value="NZ_CP051683.1"/>
</dbReference>
<accession>A0A7L5E775</accession>
<evidence type="ECO:0000259" key="1">
    <source>
        <dbReference type="SMART" id="SM00400"/>
    </source>
</evidence>
<sequence length="312" mass="34771">MKFNNNYSALIAEATRIKSEVALLDYFFKLESIGAIRYDGKKGKEFFFGFDHQKTGSISVKDQANLWYDHAKGEGGDIIKAVQLFEQKTFAEAIQRLSNRSDIVANGYRAFYKQNGDTEYDIEIFKVLDKVQHPALLNYLCSRGLVLADILDVAKEVHWKNGQDRFFAIGFPNANNGYAVRSKVYKGNLNGGGISAFSIGNRPQSIKLFEGSMDFASYRHLHANESFNAIILNGTGNLTKTLCARVGEDAKQKGLPVHLYFDNGVGGIQATTKGIALISDAQDRSDFYRSKGLSDLNDYLLAEKANVCNQKR</sequence>
<dbReference type="SUPFAM" id="SSF57783">
    <property type="entry name" value="Zinc beta-ribbon"/>
    <property type="match status" value="1"/>
</dbReference>
<dbReference type="InterPro" id="IPR036977">
    <property type="entry name" value="DNA_primase_Znf_CHC2"/>
</dbReference>
<dbReference type="GO" id="GO:0003899">
    <property type="term" value="F:DNA-directed RNA polymerase activity"/>
    <property type="evidence" value="ECO:0007669"/>
    <property type="project" value="InterPro"/>
</dbReference>
<dbReference type="EMBL" id="CP051683">
    <property type="protein sequence ID" value="QJD98518.1"/>
    <property type="molecule type" value="Genomic_DNA"/>
</dbReference>
<dbReference type="SMART" id="SM00400">
    <property type="entry name" value="ZnF_CHCC"/>
    <property type="match status" value="1"/>
</dbReference>
<dbReference type="KEGG" id="mrob:HH214_21415"/>
<dbReference type="Gene3D" id="3.40.1360.10">
    <property type="match status" value="1"/>
</dbReference>
<evidence type="ECO:0000313" key="3">
    <source>
        <dbReference type="Proteomes" id="UP000503278"/>
    </source>
</evidence>
<protein>
    <recommendedName>
        <fullName evidence="1">Zinc finger CHC2-type domain-containing protein</fullName>
    </recommendedName>
</protein>
<name>A0A7L5E775_9SPHI</name>
<dbReference type="InterPro" id="IPR002694">
    <property type="entry name" value="Znf_CHC2"/>
</dbReference>
<dbReference type="Pfam" id="PF01807">
    <property type="entry name" value="Zn_ribbon_DnaG"/>
    <property type="match status" value="1"/>
</dbReference>
<reference evidence="2 3" key="1">
    <citation type="submission" date="2020-04" db="EMBL/GenBank/DDBJ databases">
        <title>Genome sequencing of novel species.</title>
        <authorList>
            <person name="Heo J."/>
            <person name="Kim S.-J."/>
            <person name="Kim J.-S."/>
            <person name="Hong S.-B."/>
            <person name="Kwon S.-W."/>
        </authorList>
    </citation>
    <scope>NUCLEOTIDE SEQUENCE [LARGE SCALE GENOMIC DNA]</scope>
    <source>
        <strain evidence="2 3">F39-2</strain>
        <plasmid evidence="2 3">unnamed1</plasmid>
    </source>
</reference>
<keyword evidence="2" id="KW-0614">Plasmid</keyword>
<dbReference type="GO" id="GO:0006260">
    <property type="term" value="P:DNA replication"/>
    <property type="evidence" value="ECO:0007669"/>
    <property type="project" value="InterPro"/>
</dbReference>
<evidence type="ECO:0000313" key="2">
    <source>
        <dbReference type="EMBL" id="QJD98518.1"/>
    </source>
</evidence>
<dbReference type="AlphaFoldDB" id="A0A7L5E775"/>
<dbReference type="Proteomes" id="UP000503278">
    <property type="component" value="Plasmid unnamed1"/>
</dbReference>
<geneLocation type="plasmid" evidence="2 3">
    <name>unnamed1</name>
</geneLocation>